<gene>
    <name evidence="2" type="ORF">CEW89_10640</name>
</gene>
<evidence type="ECO:0000313" key="2">
    <source>
        <dbReference type="EMBL" id="ATG47978.1"/>
    </source>
</evidence>
<reference evidence="2 3" key="1">
    <citation type="submission" date="2017-06" db="EMBL/GenBank/DDBJ databases">
        <title>Celeribacter sp. TSPH2 complete genome sequence.</title>
        <authorList>
            <person name="Woo J.-H."/>
            <person name="Kim H.-S."/>
        </authorList>
    </citation>
    <scope>NUCLEOTIDE SEQUENCE [LARGE SCALE GENOMIC DNA]</scope>
    <source>
        <strain evidence="2 3">TSPH2</strain>
    </source>
</reference>
<dbReference type="STRING" id="1758178.GCA_001550095_03838"/>
<dbReference type="AlphaFoldDB" id="A0A291GCV8"/>
<keyword evidence="1" id="KW-1133">Transmembrane helix</keyword>
<evidence type="ECO:0008006" key="4">
    <source>
        <dbReference type="Google" id="ProtNLM"/>
    </source>
</evidence>
<dbReference type="EMBL" id="CP022196">
    <property type="protein sequence ID" value="ATG47978.1"/>
    <property type="molecule type" value="Genomic_DNA"/>
</dbReference>
<keyword evidence="1" id="KW-0472">Membrane</keyword>
<sequence length="263" mass="30128">MKKYRFAFLVLAFVVILFVINVWSVLSLERPTNLAWNELGDSMGVLNALFSGLAFAGFLVSLTWQRQELSLTRQSVEEQTRELSRAADAHNQQVAQFQAQQSLQMQSQFHAQFMFWHDLWLHEHNGVNADESARDQCVTLCGEVHERDGQSLGKDARDVFPGGYYNFLRYCLEELEALPVADAKRAAELRQRYARILRAGLSDMEKKILLLGQFQWAPTEGSLAYLIGKYEILHGCGDWARDHCKKIWLNYRGVLNGASHEDE</sequence>
<proteinExistence type="predicted"/>
<evidence type="ECO:0000313" key="3">
    <source>
        <dbReference type="Proteomes" id="UP000217935"/>
    </source>
</evidence>
<name>A0A291GCV8_9RHOB</name>
<dbReference type="OrthoDB" id="6678638at2"/>
<keyword evidence="1" id="KW-0812">Transmembrane</keyword>
<accession>A0A291GCV8</accession>
<feature type="transmembrane region" description="Helical" evidence="1">
    <location>
        <begin position="43"/>
        <end position="64"/>
    </location>
</feature>
<organism evidence="2 3">
    <name type="scientific">Celeribacter ethanolicus</name>
    <dbReference type="NCBI Taxonomy" id="1758178"/>
    <lineage>
        <taxon>Bacteria</taxon>
        <taxon>Pseudomonadati</taxon>
        <taxon>Pseudomonadota</taxon>
        <taxon>Alphaproteobacteria</taxon>
        <taxon>Rhodobacterales</taxon>
        <taxon>Roseobacteraceae</taxon>
        <taxon>Celeribacter</taxon>
    </lineage>
</organism>
<dbReference type="KEGG" id="ceh:CEW89_10640"/>
<keyword evidence="3" id="KW-1185">Reference proteome</keyword>
<dbReference type="Proteomes" id="UP000217935">
    <property type="component" value="Chromosome"/>
</dbReference>
<evidence type="ECO:0000256" key="1">
    <source>
        <dbReference type="SAM" id="Phobius"/>
    </source>
</evidence>
<protein>
    <recommendedName>
        <fullName evidence="4">Phage abortive infection protein</fullName>
    </recommendedName>
</protein>